<dbReference type="EMBL" id="KN817582">
    <property type="protein sequence ID" value="KJA19032.1"/>
    <property type="molecule type" value="Genomic_DNA"/>
</dbReference>
<sequence length="173" mass="18575">MKIDAYSYQCYALRGPWGGGNGHGERRGGRRRPYGRVFRNFFVVADAGAAAGDGDGACGAGRGVISLAARTRSARRRRRQHLFVSSPVHSTSLELPSLAQASTPVWRAGFPEGAARGGGTRRKEGIRRVLTPQCAEAVGAVERWTRRAQNETHGAAGSAENAKARDLCEGRRV</sequence>
<keyword evidence="3" id="KW-1185">Reference proteome</keyword>
<feature type="region of interest" description="Disordered" evidence="1">
    <location>
        <begin position="149"/>
        <end position="173"/>
    </location>
</feature>
<accession>A0A0D2KWM4</accession>
<name>A0A0D2KWM4_HYPSF</name>
<dbReference type="AlphaFoldDB" id="A0A0D2KWM4"/>
<evidence type="ECO:0000256" key="1">
    <source>
        <dbReference type="SAM" id="MobiDB-lite"/>
    </source>
</evidence>
<organism evidence="2 3">
    <name type="scientific">Hypholoma sublateritium (strain FD-334 SS-4)</name>
    <dbReference type="NCBI Taxonomy" id="945553"/>
    <lineage>
        <taxon>Eukaryota</taxon>
        <taxon>Fungi</taxon>
        <taxon>Dikarya</taxon>
        <taxon>Basidiomycota</taxon>
        <taxon>Agaricomycotina</taxon>
        <taxon>Agaricomycetes</taxon>
        <taxon>Agaricomycetidae</taxon>
        <taxon>Agaricales</taxon>
        <taxon>Agaricineae</taxon>
        <taxon>Strophariaceae</taxon>
        <taxon>Hypholoma</taxon>
    </lineage>
</organism>
<feature type="compositionally biased region" description="Basic and acidic residues" evidence="1">
    <location>
        <begin position="162"/>
        <end position="173"/>
    </location>
</feature>
<reference evidence="3" key="1">
    <citation type="submission" date="2014-04" db="EMBL/GenBank/DDBJ databases">
        <title>Evolutionary Origins and Diversification of the Mycorrhizal Mutualists.</title>
        <authorList>
            <consortium name="DOE Joint Genome Institute"/>
            <consortium name="Mycorrhizal Genomics Consortium"/>
            <person name="Kohler A."/>
            <person name="Kuo A."/>
            <person name="Nagy L.G."/>
            <person name="Floudas D."/>
            <person name="Copeland A."/>
            <person name="Barry K.W."/>
            <person name="Cichocki N."/>
            <person name="Veneault-Fourrey C."/>
            <person name="LaButti K."/>
            <person name="Lindquist E.A."/>
            <person name="Lipzen A."/>
            <person name="Lundell T."/>
            <person name="Morin E."/>
            <person name="Murat C."/>
            <person name="Riley R."/>
            <person name="Ohm R."/>
            <person name="Sun H."/>
            <person name="Tunlid A."/>
            <person name="Henrissat B."/>
            <person name="Grigoriev I.V."/>
            <person name="Hibbett D.S."/>
            <person name="Martin F."/>
        </authorList>
    </citation>
    <scope>NUCLEOTIDE SEQUENCE [LARGE SCALE GENOMIC DNA]</scope>
    <source>
        <strain evidence="3">FD-334 SS-4</strain>
    </source>
</reference>
<evidence type="ECO:0000313" key="2">
    <source>
        <dbReference type="EMBL" id="KJA19032.1"/>
    </source>
</evidence>
<gene>
    <name evidence="2" type="ORF">HYPSUDRAFT_204942</name>
</gene>
<protein>
    <submittedName>
        <fullName evidence="2">Uncharacterized protein</fullName>
    </submittedName>
</protein>
<proteinExistence type="predicted"/>
<dbReference type="Proteomes" id="UP000054270">
    <property type="component" value="Unassembled WGS sequence"/>
</dbReference>
<evidence type="ECO:0000313" key="3">
    <source>
        <dbReference type="Proteomes" id="UP000054270"/>
    </source>
</evidence>